<dbReference type="AlphaFoldDB" id="A0A915DIM8"/>
<dbReference type="WBParaSite" id="jg19654">
    <property type="protein sequence ID" value="jg19654"/>
    <property type="gene ID" value="jg19654"/>
</dbReference>
<feature type="region of interest" description="Disordered" evidence="1">
    <location>
        <begin position="152"/>
        <end position="175"/>
    </location>
</feature>
<organism evidence="2 3">
    <name type="scientific">Ditylenchus dipsaci</name>
    <dbReference type="NCBI Taxonomy" id="166011"/>
    <lineage>
        <taxon>Eukaryota</taxon>
        <taxon>Metazoa</taxon>
        <taxon>Ecdysozoa</taxon>
        <taxon>Nematoda</taxon>
        <taxon>Chromadorea</taxon>
        <taxon>Rhabditida</taxon>
        <taxon>Tylenchina</taxon>
        <taxon>Tylenchomorpha</taxon>
        <taxon>Sphaerularioidea</taxon>
        <taxon>Anguinidae</taxon>
        <taxon>Anguininae</taxon>
        <taxon>Ditylenchus</taxon>
    </lineage>
</organism>
<dbReference type="Proteomes" id="UP000887574">
    <property type="component" value="Unplaced"/>
</dbReference>
<evidence type="ECO:0000313" key="3">
    <source>
        <dbReference type="WBParaSite" id="jg19654"/>
    </source>
</evidence>
<name>A0A915DIM8_9BILA</name>
<feature type="compositionally biased region" description="Polar residues" evidence="1">
    <location>
        <begin position="24"/>
        <end position="33"/>
    </location>
</feature>
<accession>A0A915DIM8</accession>
<reference evidence="3" key="1">
    <citation type="submission" date="2022-11" db="UniProtKB">
        <authorList>
            <consortium name="WormBaseParasite"/>
        </authorList>
    </citation>
    <scope>IDENTIFICATION</scope>
</reference>
<evidence type="ECO:0000313" key="2">
    <source>
        <dbReference type="Proteomes" id="UP000887574"/>
    </source>
</evidence>
<evidence type="ECO:0000256" key="1">
    <source>
        <dbReference type="SAM" id="MobiDB-lite"/>
    </source>
</evidence>
<proteinExistence type="predicted"/>
<feature type="region of interest" description="Disordered" evidence="1">
    <location>
        <begin position="18"/>
        <end position="41"/>
    </location>
</feature>
<sequence length="323" mass="36201">MTSISNFNCSKVDLSVAGKIAKNEPSSSGTNNQEDTDEEEREIEVLLQKTNFSFFHSKSAHANLSQMANKMEKISQRDIDEDEDSDEEFFVHQALLPLRKSKTSEFGAASSAQLANKSTRYYLETMAEMQKSFKSTYPAFQNTLPPEQLQKQINKNDSSQCSSSSNSSGSSSPAVPGCWSAPPVFSDHNSSNCSSGSHPSNDSLRLSKTTTTINKNMNKEIEVDELVIAKQTLHGKDCGTEFGVVRPRIVVDNRLEVEEKENDSVEVYESAEKMEEKMSTSSKMKPVKKRCCPEEVHLNMKMHWSLYVRMGQPFHNPPLSKQF</sequence>
<protein>
    <submittedName>
        <fullName evidence="3">Uncharacterized protein</fullName>
    </submittedName>
</protein>
<keyword evidence="2" id="KW-1185">Reference proteome</keyword>
<feature type="compositionally biased region" description="Low complexity" evidence="1">
    <location>
        <begin position="158"/>
        <end position="172"/>
    </location>
</feature>